<keyword evidence="4" id="KW-1185">Reference proteome</keyword>
<organism evidence="3 4">
    <name type="scientific">Nostoc azollae (strain 0708)</name>
    <name type="common">Anabaena azollae (strain 0708)</name>
    <dbReference type="NCBI Taxonomy" id="551115"/>
    <lineage>
        <taxon>Bacteria</taxon>
        <taxon>Bacillati</taxon>
        <taxon>Cyanobacteriota</taxon>
        <taxon>Cyanophyceae</taxon>
        <taxon>Nostocales</taxon>
        <taxon>Nostocaceae</taxon>
        <taxon>Trichormus</taxon>
    </lineage>
</organism>
<gene>
    <name evidence="3" type="ordered locus">Aazo_3956</name>
</gene>
<dbReference type="eggNOG" id="COG4191">
    <property type="taxonomic scope" value="Bacteria"/>
</dbReference>
<evidence type="ECO:0000313" key="3">
    <source>
        <dbReference type="EMBL" id="ADI65449.1"/>
    </source>
</evidence>
<dbReference type="AlphaFoldDB" id="D7E4Y3"/>
<keyword evidence="2" id="KW-1133">Transmembrane helix</keyword>
<dbReference type="HOGENOM" id="CLU_103738_0_0_3"/>
<reference evidence="3 4" key="1">
    <citation type="journal article" date="2010" name="PLoS ONE">
        <title>Genome erosion in a nitrogen-fixing vertically transmitted endosymbiotic multicellular cyanobacterium.</title>
        <authorList>
            <person name="Ran L."/>
            <person name="Larsson J."/>
            <person name="Vigil-Stenman T."/>
            <person name="Nylander J.A."/>
            <person name="Ininbergs K."/>
            <person name="Zheng W.W."/>
            <person name="Lapidus A."/>
            <person name="Lowry S."/>
            <person name="Haselkorn R."/>
            <person name="Bergman B."/>
        </authorList>
    </citation>
    <scope>NUCLEOTIDE SEQUENCE [LARGE SCALE GENOMIC DNA]</scope>
    <source>
        <strain evidence="3 4">0708</strain>
    </source>
</reference>
<evidence type="ECO:0000256" key="1">
    <source>
        <dbReference type="SAM" id="MobiDB-lite"/>
    </source>
</evidence>
<feature type="compositionally biased region" description="Polar residues" evidence="1">
    <location>
        <begin position="50"/>
        <end position="63"/>
    </location>
</feature>
<sequence length="236" mass="26079">MKQPQRQYLRFTKIMAVARKSAVSTKSSWFRRDSSLPSEQRRSESLGKPMQSTSTLASESTAVRSRRRGNPSRNLSFSPIKEAVKQNLVKDSGKQAVANIPEKSSGRLPMMSTARAVPVWLLRLYTVYRYSSAAAFLFVSATLVVYGWTVYSQELWSQAYRTLQSLQRNERQLNTTNATLTSKMAEEGEQPAAGLVSPNPGGTIFLPPTSHNPNSASSNTIASSEEQPQAPTPLGY</sequence>
<dbReference type="KEGG" id="naz:Aazo_3956"/>
<evidence type="ECO:0000313" key="4">
    <source>
        <dbReference type="Proteomes" id="UP000001511"/>
    </source>
</evidence>
<dbReference type="Proteomes" id="UP000001511">
    <property type="component" value="Chromosome"/>
</dbReference>
<protein>
    <recommendedName>
        <fullName evidence="5">Cell division protein FtsL</fullName>
    </recommendedName>
</protein>
<feature type="region of interest" description="Disordered" evidence="1">
    <location>
        <begin position="22"/>
        <end position="76"/>
    </location>
</feature>
<proteinExistence type="predicted"/>
<feature type="compositionally biased region" description="Polar residues" evidence="1">
    <location>
        <begin position="209"/>
        <end position="229"/>
    </location>
</feature>
<feature type="region of interest" description="Disordered" evidence="1">
    <location>
        <begin position="186"/>
        <end position="236"/>
    </location>
</feature>
<keyword evidence="2" id="KW-0812">Transmembrane</keyword>
<feature type="transmembrane region" description="Helical" evidence="2">
    <location>
        <begin position="130"/>
        <end position="151"/>
    </location>
</feature>
<dbReference type="EMBL" id="CP002059">
    <property type="protein sequence ID" value="ADI65449.1"/>
    <property type="molecule type" value="Genomic_DNA"/>
</dbReference>
<keyword evidence="2" id="KW-0472">Membrane</keyword>
<accession>D7E4Y3</accession>
<evidence type="ECO:0008006" key="5">
    <source>
        <dbReference type="Google" id="ProtNLM"/>
    </source>
</evidence>
<name>D7E4Y3_NOSA0</name>
<evidence type="ECO:0000256" key="2">
    <source>
        <dbReference type="SAM" id="Phobius"/>
    </source>
</evidence>
<feature type="compositionally biased region" description="Basic and acidic residues" evidence="1">
    <location>
        <begin position="30"/>
        <end position="45"/>
    </location>
</feature>
<dbReference type="STRING" id="551115.Aazo_3956"/>